<dbReference type="GO" id="GO:0032267">
    <property type="term" value="F:tRNA(Ile)-lysidine synthase activity"/>
    <property type="evidence" value="ECO:0007669"/>
    <property type="project" value="UniProtKB-EC"/>
</dbReference>
<dbReference type="CDD" id="cd01992">
    <property type="entry name" value="TilS_N"/>
    <property type="match status" value="1"/>
</dbReference>
<dbReference type="InterPro" id="IPR012094">
    <property type="entry name" value="tRNA_Ile_lys_synt"/>
</dbReference>
<dbReference type="NCBIfam" id="TIGR02433">
    <property type="entry name" value="lysidine_TilS_C"/>
    <property type="match status" value="1"/>
</dbReference>
<dbReference type="SUPFAM" id="SSF52402">
    <property type="entry name" value="Adenine nucleotide alpha hydrolases-like"/>
    <property type="match status" value="1"/>
</dbReference>
<evidence type="ECO:0000259" key="9">
    <source>
        <dbReference type="SMART" id="SM00977"/>
    </source>
</evidence>
<organism evidence="10 11">
    <name type="scientific">Legionella quinlivanii</name>
    <dbReference type="NCBI Taxonomy" id="45073"/>
    <lineage>
        <taxon>Bacteria</taxon>
        <taxon>Pseudomonadati</taxon>
        <taxon>Pseudomonadota</taxon>
        <taxon>Gammaproteobacteria</taxon>
        <taxon>Legionellales</taxon>
        <taxon>Legionellaceae</taxon>
        <taxon>Legionella</taxon>
    </lineage>
</organism>
<reference evidence="10 11" key="1">
    <citation type="submission" date="2017-02" db="EMBL/GenBank/DDBJ databases">
        <title>Legionella quilivanii strain from human: case report and whole genome sequencing analysis.</title>
        <authorList>
            <person name="Lalancette C."/>
            <person name="Leduc J.-M."/>
            <person name="Levesque S."/>
            <person name="Fournier E."/>
            <person name="Saoud J."/>
            <person name="Faucher S.P."/>
            <person name="Bernard K."/>
            <person name="Martineau C."/>
            <person name="Longtin J."/>
        </authorList>
    </citation>
    <scope>NUCLEOTIDE SEQUENCE [LARGE SCALE GENOMIC DNA]</scope>
    <source>
        <strain evidence="10 11">ID143958</strain>
    </source>
</reference>
<dbReference type="GO" id="GO:0005737">
    <property type="term" value="C:cytoplasm"/>
    <property type="evidence" value="ECO:0007669"/>
    <property type="project" value="UniProtKB-SubCell"/>
</dbReference>
<feature type="domain" description="Lysidine-tRNA(Ile) synthetase C-terminal" evidence="9">
    <location>
        <begin position="355"/>
        <end position="420"/>
    </location>
</feature>
<evidence type="ECO:0000256" key="8">
    <source>
        <dbReference type="HAMAP-Rule" id="MF_01161"/>
    </source>
</evidence>
<dbReference type="EC" id="6.3.4.19" evidence="8"/>
<dbReference type="InterPro" id="IPR012796">
    <property type="entry name" value="Lysidine-tRNA-synth_C"/>
</dbReference>
<dbReference type="Pfam" id="PF09179">
    <property type="entry name" value="TilS"/>
    <property type="match status" value="1"/>
</dbReference>
<dbReference type="SUPFAM" id="SSF82829">
    <property type="entry name" value="MesJ substrate recognition domain-like"/>
    <property type="match status" value="1"/>
</dbReference>
<dbReference type="InterPro" id="IPR014729">
    <property type="entry name" value="Rossmann-like_a/b/a_fold"/>
</dbReference>
<dbReference type="InterPro" id="IPR012795">
    <property type="entry name" value="tRNA_Ile_lys_synt_N"/>
</dbReference>
<evidence type="ECO:0000256" key="1">
    <source>
        <dbReference type="ARBA" id="ARBA00004496"/>
    </source>
</evidence>
<evidence type="ECO:0000256" key="3">
    <source>
        <dbReference type="ARBA" id="ARBA00022598"/>
    </source>
</evidence>
<evidence type="ECO:0000313" key="11">
    <source>
        <dbReference type="Proteomes" id="UP000249458"/>
    </source>
</evidence>
<gene>
    <name evidence="8" type="primary">tilS</name>
    <name evidence="10" type="ORF">B1207_00345</name>
</gene>
<keyword evidence="5 8" id="KW-0547">Nucleotide-binding</keyword>
<name>A0A364LMV9_9GAMM</name>
<dbReference type="Proteomes" id="UP000249458">
    <property type="component" value="Unassembled WGS sequence"/>
</dbReference>
<evidence type="ECO:0000256" key="7">
    <source>
        <dbReference type="ARBA" id="ARBA00048539"/>
    </source>
</evidence>
<evidence type="ECO:0000256" key="5">
    <source>
        <dbReference type="ARBA" id="ARBA00022741"/>
    </source>
</evidence>
<dbReference type="RefSeq" id="WP_112218020.1">
    <property type="nucleotide sequence ID" value="NZ_MVJN01000001.1"/>
</dbReference>
<comment type="subcellular location">
    <subcellularLocation>
        <location evidence="1 8">Cytoplasm</location>
    </subcellularLocation>
</comment>
<dbReference type="GO" id="GO:0005524">
    <property type="term" value="F:ATP binding"/>
    <property type="evidence" value="ECO:0007669"/>
    <property type="project" value="UniProtKB-UniRule"/>
</dbReference>
<protein>
    <recommendedName>
        <fullName evidence="8">tRNA(Ile)-lysidine synthase</fullName>
        <ecNumber evidence="8">6.3.4.19</ecNumber>
    </recommendedName>
    <alternativeName>
        <fullName evidence="8">tRNA(Ile)-2-lysyl-cytidine synthase</fullName>
    </alternativeName>
    <alternativeName>
        <fullName evidence="8">tRNA(Ile)-lysidine synthetase</fullName>
    </alternativeName>
</protein>
<dbReference type="NCBIfam" id="TIGR02432">
    <property type="entry name" value="lysidine_TilS_N"/>
    <property type="match status" value="1"/>
</dbReference>
<accession>A0A364LMV9</accession>
<dbReference type="PANTHER" id="PTHR43033">
    <property type="entry name" value="TRNA(ILE)-LYSIDINE SYNTHASE-RELATED"/>
    <property type="match status" value="1"/>
</dbReference>
<dbReference type="Pfam" id="PF11734">
    <property type="entry name" value="TilS_C"/>
    <property type="match status" value="1"/>
</dbReference>
<sequence length="429" mass="49213">MISLDFDFISPLLEPFDKLYAGFSGGLDSTVLLYALAKIPQLKAKLTAVHVHHGLSPNADTWKLHCEQFCKRHDIPLIVNHVHLNNSSNIEKTAREKRYELFSALSESNTCLLLGHHRDDQAETLLLQLFRGAGIDGLSAMPAWRSLGKGLLFRPLLDYTRAQIERYAISHKLSWVDDESNQETHFSRNYLRHSLLPLIRERWPGVDDNLVRTARHCQQAQDLLDQLALSDCPKLNKPSQVLDCADLLCLNSERLNNIIRYWLRQNQVLMPDVLTFNRIGSELLFSRDDATPIVSWGEVALRRYRKALYLMINKPTGKLSGLSWDNFPEPLVIDSISIAAEPFNSGVRVLEGDVIEIRFRQGGERVKIHGQSKTLKKLFQEWGIPQWQRDRIPLLYINQELAMVVGYAISDSFYQKDLPFTFKIESRVI</sequence>
<keyword evidence="6 8" id="KW-0067">ATP-binding</keyword>
<dbReference type="AlphaFoldDB" id="A0A364LMV9"/>
<dbReference type="Pfam" id="PF01171">
    <property type="entry name" value="ATP_bind_3"/>
    <property type="match status" value="1"/>
</dbReference>
<evidence type="ECO:0000256" key="6">
    <source>
        <dbReference type="ARBA" id="ARBA00022840"/>
    </source>
</evidence>
<dbReference type="PANTHER" id="PTHR43033:SF1">
    <property type="entry name" value="TRNA(ILE)-LYSIDINE SYNTHASE-RELATED"/>
    <property type="match status" value="1"/>
</dbReference>
<dbReference type="InterPro" id="IPR015262">
    <property type="entry name" value="tRNA_Ile_lys_synt_subst-bd"/>
</dbReference>
<dbReference type="HAMAP" id="MF_01161">
    <property type="entry name" value="tRNA_Ile_lys_synt"/>
    <property type="match status" value="1"/>
</dbReference>
<comment type="function">
    <text evidence="8">Ligates lysine onto the cytidine present at position 34 of the AUA codon-specific tRNA(Ile) that contains the anticodon CAU, in an ATP-dependent manner. Cytidine is converted to lysidine, thus changing the amino acid specificity of the tRNA from methionine to isoleucine.</text>
</comment>
<dbReference type="EMBL" id="MVJN01000001">
    <property type="protein sequence ID" value="RAP38375.1"/>
    <property type="molecule type" value="Genomic_DNA"/>
</dbReference>
<dbReference type="GO" id="GO:0006400">
    <property type="term" value="P:tRNA modification"/>
    <property type="evidence" value="ECO:0007669"/>
    <property type="project" value="UniProtKB-UniRule"/>
</dbReference>
<comment type="catalytic activity">
    <reaction evidence="7 8">
        <text>cytidine(34) in tRNA(Ile2) + L-lysine + ATP = lysidine(34) in tRNA(Ile2) + AMP + diphosphate + H(+)</text>
        <dbReference type="Rhea" id="RHEA:43744"/>
        <dbReference type="Rhea" id="RHEA-COMP:10625"/>
        <dbReference type="Rhea" id="RHEA-COMP:10670"/>
        <dbReference type="ChEBI" id="CHEBI:15378"/>
        <dbReference type="ChEBI" id="CHEBI:30616"/>
        <dbReference type="ChEBI" id="CHEBI:32551"/>
        <dbReference type="ChEBI" id="CHEBI:33019"/>
        <dbReference type="ChEBI" id="CHEBI:82748"/>
        <dbReference type="ChEBI" id="CHEBI:83665"/>
        <dbReference type="ChEBI" id="CHEBI:456215"/>
        <dbReference type="EC" id="6.3.4.19"/>
    </reaction>
</comment>
<proteinExistence type="inferred from homology"/>
<evidence type="ECO:0000313" key="10">
    <source>
        <dbReference type="EMBL" id="RAP38375.1"/>
    </source>
</evidence>
<keyword evidence="3 8" id="KW-0436">Ligase</keyword>
<comment type="caution">
    <text evidence="10">The sequence shown here is derived from an EMBL/GenBank/DDBJ whole genome shotgun (WGS) entry which is preliminary data.</text>
</comment>
<keyword evidence="2 8" id="KW-0963">Cytoplasm</keyword>
<dbReference type="SMART" id="SM00977">
    <property type="entry name" value="TilS_C"/>
    <property type="match status" value="1"/>
</dbReference>
<feature type="binding site" evidence="8">
    <location>
        <begin position="24"/>
        <end position="29"/>
    </location>
    <ligand>
        <name>ATP</name>
        <dbReference type="ChEBI" id="CHEBI:30616"/>
    </ligand>
</feature>
<comment type="domain">
    <text evidence="8">The N-terminal region contains the highly conserved SGGXDS motif, predicted to be a P-loop motif involved in ATP binding.</text>
</comment>
<dbReference type="SUPFAM" id="SSF56037">
    <property type="entry name" value="PheT/TilS domain"/>
    <property type="match status" value="1"/>
</dbReference>
<dbReference type="InterPro" id="IPR011063">
    <property type="entry name" value="TilS/TtcA_N"/>
</dbReference>
<dbReference type="Gene3D" id="1.20.59.20">
    <property type="match status" value="1"/>
</dbReference>
<evidence type="ECO:0000256" key="4">
    <source>
        <dbReference type="ARBA" id="ARBA00022694"/>
    </source>
</evidence>
<evidence type="ECO:0000256" key="2">
    <source>
        <dbReference type="ARBA" id="ARBA00022490"/>
    </source>
</evidence>
<dbReference type="Gene3D" id="3.40.50.620">
    <property type="entry name" value="HUPs"/>
    <property type="match status" value="1"/>
</dbReference>
<comment type="similarity">
    <text evidence="8">Belongs to the tRNA(Ile)-lysidine synthase family.</text>
</comment>
<keyword evidence="4 8" id="KW-0819">tRNA processing</keyword>